<name>A0A834M264_RHYFE</name>
<evidence type="ECO:0000313" key="2">
    <source>
        <dbReference type="EMBL" id="KAF7269246.1"/>
    </source>
</evidence>
<feature type="region of interest" description="Disordered" evidence="1">
    <location>
        <begin position="1"/>
        <end position="43"/>
    </location>
</feature>
<accession>A0A834M264</accession>
<sequence>MYSFKNSRHVSKHGANNARKTSPRLSTLFHDRPVKRRETNQTDKKFLFDQRNLSTMKSVGHSDTLMSAPRVCGGFTLQGLDHRP</sequence>
<proteinExistence type="predicted"/>
<feature type="compositionally biased region" description="Basic and acidic residues" evidence="1">
    <location>
        <begin position="29"/>
        <end position="43"/>
    </location>
</feature>
<feature type="compositionally biased region" description="Basic residues" evidence="1">
    <location>
        <begin position="1"/>
        <end position="12"/>
    </location>
</feature>
<evidence type="ECO:0000313" key="3">
    <source>
        <dbReference type="Proteomes" id="UP000625711"/>
    </source>
</evidence>
<dbReference type="EMBL" id="JAACXV010014245">
    <property type="protein sequence ID" value="KAF7269246.1"/>
    <property type="molecule type" value="Genomic_DNA"/>
</dbReference>
<dbReference type="Proteomes" id="UP000625711">
    <property type="component" value="Unassembled WGS sequence"/>
</dbReference>
<dbReference type="AlphaFoldDB" id="A0A834M264"/>
<evidence type="ECO:0000256" key="1">
    <source>
        <dbReference type="SAM" id="MobiDB-lite"/>
    </source>
</evidence>
<organism evidence="2 3">
    <name type="scientific">Rhynchophorus ferrugineus</name>
    <name type="common">Red palm weevil</name>
    <name type="synonym">Curculio ferrugineus</name>
    <dbReference type="NCBI Taxonomy" id="354439"/>
    <lineage>
        <taxon>Eukaryota</taxon>
        <taxon>Metazoa</taxon>
        <taxon>Ecdysozoa</taxon>
        <taxon>Arthropoda</taxon>
        <taxon>Hexapoda</taxon>
        <taxon>Insecta</taxon>
        <taxon>Pterygota</taxon>
        <taxon>Neoptera</taxon>
        <taxon>Endopterygota</taxon>
        <taxon>Coleoptera</taxon>
        <taxon>Polyphaga</taxon>
        <taxon>Cucujiformia</taxon>
        <taxon>Curculionidae</taxon>
        <taxon>Dryophthorinae</taxon>
        <taxon>Rhynchophorus</taxon>
    </lineage>
</organism>
<gene>
    <name evidence="2" type="ORF">GWI33_017702</name>
</gene>
<comment type="caution">
    <text evidence="2">The sequence shown here is derived from an EMBL/GenBank/DDBJ whole genome shotgun (WGS) entry which is preliminary data.</text>
</comment>
<protein>
    <submittedName>
        <fullName evidence="2">Uncharacterized protein</fullName>
    </submittedName>
</protein>
<reference evidence="2" key="1">
    <citation type="submission" date="2020-08" db="EMBL/GenBank/DDBJ databases">
        <title>Genome sequencing and assembly of the red palm weevil Rhynchophorus ferrugineus.</title>
        <authorList>
            <person name="Dias G.B."/>
            <person name="Bergman C.M."/>
            <person name="Manee M."/>
        </authorList>
    </citation>
    <scope>NUCLEOTIDE SEQUENCE</scope>
    <source>
        <strain evidence="2">AA-2017</strain>
        <tissue evidence="2">Whole larva</tissue>
    </source>
</reference>
<keyword evidence="3" id="KW-1185">Reference proteome</keyword>